<gene>
    <name evidence="1" type="ORF">LKD48_05705</name>
</gene>
<evidence type="ECO:0000313" key="2">
    <source>
        <dbReference type="Proteomes" id="UP001198200"/>
    </source>
</evidence>
<dbReference type="EMBL" id="JAJEQN010000010">
    <property type="protein sequence ID" value="MCC2221143.1"/>
    <property type="molecule type" value="Genomic_DNA"/>
</dbReference>
<sequence>MDTTHSTAACNKCKQCGRILTKDEIGLHKKLYNRGATSYFCIDCSSQYLEVPVPLLQKKIEEFKAMGCTLFL</sequence>
<proteinExistence type="predicted"/>
<protein>
    <submittedName>
        <fullName evidence="1">Uncharacterized protein</fullName>
    </submittedName>
</protein>
<dbReference type="Proteomes" id="UP001198200">
    <property type="component" value="Unassembled WGS sequence"/>
</dbReference>
<name>A0AAE3E3U8_9FIRM</name>
<comment type="caution">
    <text evidence="1">The sequence shown here is derived from an EMBL/GenBank/DDBJ whole genome shotgun (WGS) entry which is preliminary data.</text>
</comment>
<dbReference type="AlphaFoldDB" id="A0AAE3E3U8"/>
<organism evidence="1 2">
    <name type="scientific">Anthropogastromicrobium aceti</name>
    <dbReference type="NCBI Taxonomy" id="2981768"/>
    <lineage>
        <taxon>Bacteria</taxon>
        <taxon>Bacillati</taxon>
        <taxon>Bacillota</taxon>
        <taxon>Clostridia</taxon>
        <taxon>Lachnospirales</taxon>
        <taxon>Lachnospiraceae</taxon>
        <taxon>Anthropogastromicrobium</taxon>
    </lineage>
</organism>
<accession>A0AAE3E3U8</accession>
<evidence type="ECO:0000313" key="1">
    <source>
        <dbReference type="EMBL" id="MCC2221143.1"/>
    </source>
</evidence>
<reference evidence="1 2" key="1">
    <citation type="submission" date="2021-10" db="EMBL/GenBank/DDBJ databases">
        <title>Anaerobic single-cell dispensing facilitates the cultivation of human gut bacteria.</title>
        <authorList>
            <person name="Afrizal A."/>
        </authorList>
    </citation>
    <scope>NUCLEOTIDE SEQUENCE [LARGE SCALE GENOMIC DNA]</scope>
    <source>
        <strain evidence="1 2">CLA-AA-H224</strain>
    </source>
</reference>
<keyword evidence="2" id="KW-1185">Reference proteome</keyword>
<dbReference type="RefSeq" id="WP_308731481.1">
    <property type="nucleotide sequence ID" value="NZ_JAJEQN010000010.1"/>
</dbReference>